<keyword evidence="4" id="KW-1185">Reference proteome</keyword>
<evidence type="ECO:0000313" key="4">
    <source>
        <dbReference type="Proteomes" id="UP000887013"/>
    </source>
</evidence>
<dbReference type="OrthoDB" id="1884515at2759"/>
<dbReference type="EMBL" id="BMAW01023919">
    <property type="protein sequence ID" value="GFT85420.1"/>
    <property type="molecule type" value="Genomic_DNA"/>
</dbReference>
<organism evidence="3 4">
    <name type="scientific">Nephila pilipes</name>
    <name type="common">Giant wood spider</name>
    <name type="synonym">Nephila maculata</name>
    <dbReference type="NCBI Taxonomy" id="299642"/>
    <lineage>
        <taxon>Eukaryota</taxon>
        <taxon>Metazoa</taxon>
        <taxon>Ecdysozoa</taxon>
        <taxon>Arthropoda</taxon>
        <taxon>Chelicerata</taxon>
        <taxon>Arachnida</taxon>
        <taxon>Araneae</taxon>
        <taxon>Araneomorphae</taxon>
        <taxon>Entelegynae</taxon>
        <taxon>Araneoidea</taxon>
        <taxon>Nephilidae</taxon>
        <taxon>Nephila</taxon>
    </lineage>
</organism>
<sequence length="95" mass="10984">MFRQFIFPSSRILITNLPRQQSFFPFSSETASDSKNDASIKKLDDRVLKIIVCPITKKKLRYDVERQLLINDELSIGYKIINDIPNLVPTEAIKV</sequence>
<evidence type="ECO:0000313" key="3">
    <source>
        <dbReference type="EMBL" id="GFT85420.1"/>
    </source>
</evidence>
<dbReference type="Proteomes" id="UP000887013">
    <property type="component" value="Unassembled WGS sequence"/>
</dbReference>
<comment type="caution">
    <text evidence="3">The sequence shown here is derived from an EMBL/GenBank/DDBJ whole genome shotgun (WGS) entry which is preliminary data.</text>
</comment>
<gene>
    <name evidence="3" type="primary">AVEN_212635_1</name>
    <name evidence="3" type="ORF">NPIL_477681</name>
</gene>
<protein>
    <recommendedName>
        <fullName evidence="2">Protein preY, mitochondrial</fullName>
    </recommendedName>
</protein>
<dbReference type="Gene3D" id="2.20.25.10">
    <property type="match status" value="1"/>
</dbReference>
<dbReference type="InterPro" id="IPR005651">
    <property type="entry name" value="Trm112-like"/>
</dbReference>
<proteinExistence type="inferred from homology"/>
<evidence type="ECO:0000256" key="2">
    <source>
        <dbReference type="ARBA" id="ARBA00040939"/>
    </source>
</evidence>
<comment type="similarity">
    <text evidence="1">Belongs to the PREY family.</text>
</comment>
<reference evidence="3" key="1">
    <citation type="submission" date="2020-08" db="EMBL/GenBank/DDBJ databases">
        <title>Multicomponent nature underlies the extraordinary mechanical properties of spider dragline silk.</title>
        <authorList>
            <person name="Kono N."/>
            <person name="Nakamura H."/>
            <person name="Mori M."/>
            <person name="Yoshida Y."/>
            <person name="Ohtoshi R."/>
            <person name="Malay A.D."/>
            <person name="Moran D.A.P."/>
            <person name="Tomita M."/>
            <person name="Numata K."/>
            <person name="Arakawa K."/>
        </authorList>
    </citation>
    <scope>NUCLEOTIDE SEQUENCE</scope>
</reference>
<accession>A0A8X6PRN3</accession>
<dbReference type="AlphaFoldDB" id="A0A8X6PRN3"/>
<evidence type="ECO:0000256" key="1">
    <source>
        <dbReference type="ARBA" id="ARBA00038479"/>
    </source>
</evidence>
<name>A0A8X6PRN3_NEPPI</name>
<dbReference type="PANTHER" id="PTHR33505">
    <property type="entry name" value="ZGC:162634"/>
    <property type="match status" value="1"/>
</dbReference>
<dbReference type="Pfam" id="PF03966">
    <property type="entry name" value="Trm112p"/>
    <property type="match status" value="1"/>
</dbReference>
<dbReference type="PANTHER" id="PTHR33505:SF4">
    <property type="entry name" value="PROTEIN PREY, MITOCHONDRIAL"/>
    <property type="match status" value="1"/>
</dbReference>
<dbReference type="SUPFAM" id="SSF158997">
    <property type="entry name" value="Trm112p-like"/>
    <property type="match status" value="1"/>
</dbReference>